<dbReference type="Pfam" id="PF03096">
    <property type="entry name" value="Ndr"/>
    <property type="match status" value="1"/>
</dbReference>
<feature type="region of interest" description="Disordered" evidence="1">
    <location>
        <begin position="67"/>
        <end position="127"/>
    </location>
</feature>
<evidence type="ECO:0000313" key="2">
    <source>
        <dbReference type="Ensembl" id="ENSCHIP00010017723.1"/>
    </source>
</evidence>
<accession>A0A8C2PDJ1</accession>
<dbReference type="Ensembl" id="ENSCHIT00010024837.1">
    <property type="protein sequence ID" value="ENSCHIP00010017723.1"/>
    <property type="gene ID" value="ENSCHIG00010012933.1"/>
</dbReference>
<feature type="compositionally biased region" description="Polar residues" evidence="1">
    <location>
        <begin position="69"/>
        <end position="78"/>
    </location>
</feature>
<feature type="compositionally biased region" description="Low complexity" evidence="1">
    <location>
        <begin position="117"/>
        <end position="127"/>
    </location>
</feature>
<evidence type="ECO:0008006" key="3">
    <source>
        <dbReference type="Google" id="ProtNLM"/>
    </source>
</evidence>
<evidence type="ECO:0000256" key="1">
    <source>
        <dbReference type="SAM" id="MobiDB-lite"/>
    </source>
</evidence>
<proteinExistence type="predicted"/>
<dbReference type="InterPro" id="IPR004142">
    <property type="entry name" value="NDRG"/>
</dbReference>
<organism evidence="2">
    <name type="scientific">Capra hircus</name>
    <name type="common">Goat</name>
    <dbReference type="NCBI Taxonomy" id="9925"/>
    <lineage>
        <taxon>Eukaryota</taxon>
        <taxon>Metazoa</taxon>
        <taxon>Chordata</taxon>
        <taxon>Craniata</taxon>
        <taxon>Vertebrata</taxon>
        <taxon>Euteleostomi</taxon>
        <taxon>Mammalia</taxon>
        <taxon>Eutheria</taxon>
        <taxon>Laurasiatheria</taxon>
        <taxon>Artiodactyla</taxon>
        <taxon>Ruminantia</taxon>
        <taxon>Pecora</taxon>
        <taxon>Bovidae</taxon>
        <taxon>Caprinae</taxon>
        <taxon>Capra</taxon>
    </lineage>
</organism>
<dbReference type="PANTHER" id="PTHR11034">
    <property type="entry name" value="N-MYC DOWNSTREAM REGULATED"/>
    <property type="match status" value="1"/>
</dbReference>
<protein>
    <recommendedName>
        <fullName evidence="3">Protein NDRG1</fullName>
    </recommendedName>
</protein>
<sequence>MSRELQDVDLAEVKPLVECNSKLDPTKTTLLKVQGKRWGPAKLAEAFKYFVQGMGYMPSASMTRLMRSRTASGSSVTSLEGGRSRSHTSEGGARSRSHTSEGTRLDIIPNSGGPGSSAGPNSTEVSC</sequence>
<dbReference type="AlphaFoldDB" id="A0A8C2PDJ1"/>
<reference evidence="2" key="1">
    <citation type="submission" date="2019-03" db="EMBL/GenBank/DDBJ databases">
        <title>Genome sequencing and reference-guided assembly of Black Bengal Goat (Capra hircus).</title>
        <authorList>
            <person name="Siddiki A.Z."/>
            <person name="Baten A."/>
            <person name="Billah M."/>
            <person name="Alam M.A.U."/>
            <person name="Shawrob K.S.M."/>
            <person name="Saha S."/>
            <person name="Chowdhury M."/>
            <person name="Rahman A.H."/>
            <person name="Stear M."/>
            <person name="Miah G."/>
            <person name="Das G.B."/>
            <person name="Hossain M.M."/>
            <person name="Kumkum M."/>
            <person name="Islam M.S."/>
            <person name="Mollah A.M."/>
            <person name="Ahsan A."/>
            <person name="Tusar F."/>
            <person name="Khan M.K.I."/>
        </authorList>
    </citation>
    <scope>NUCLEOTIDE SEQUENCE [LARGE SCALE GENOMIC DNA]</scope>
</reference>
<reference evidence="2" key="2">
    <citation type="submission" date="2025-08" db="UniProtKB">
        <authorList>
            <consortium name="Ensembl"/>
        </authorList>
    </citation>
    <scope>IDENTIFICATION</scope>
</reference>
<name>A0A8C2PDJ1_CAPHI</name>